<dbReference type="AlphaFoldDB" id="A0A0E3CMM9"/>
<name>A0A0E3CMM9_LACRH</name>
<accession>A0A0E3CMM9</accession>
<dbReference type="EMBL" id="JACCKI010000002">
    <property type="protein sequence ID" value="NZA04055.1"/>
    <property type="molecule type" value="Genomic_DNA"/>
</dbReference>
<evidence type="ECO:0000313" key="8">
    <source>
        <dbReference type="Proteomes" id="UP000552935"/>
    </source>
</evidence>
<reference evidence="1 7" key="3">
    <citation type="submission" date="2020-06" db="EMBL/GenBank/DDBJ databases">
        <title>Lactobacillus rhamnosus QC,genome.</title>
        <authorList>
            <person name="Yi H."/>
            <person name="Jin M."/>
        </authorList>
    </citation>
    <scope>NUCLEOTIDE SEQUENCE [LARGE SCALE GENOMIC DNA]</scope>
    <source>
        <strain evidence="1 7">QC</strain>
    </source>
</reference>
<dbReference type="Proteomes" id="UP000552935">
    <property type="component" value="Unassembled WGS sequence"/>
</dbReference>
<sequence length="140" mass="15751">MYAVSNEPSYVEVINQNLERLLVFETVFKEYVHTCKNIEKGNCYASESLDRLRLYFTKNVIKFCNFVDSVNAESAPCNYAAFHKVLVSGLCGIRSGVLNMLQAIDTDQVDHERFAAGLAEQQAARAQIDSAFSKILDPIF</sequence>
<comment type="caution">
    <text evidence="2">The sequence shown here is derived from an EMBL/GenBank/DDBJ whole genome shotgun (WGS) entry which is preliminary data.</text>
</comment>
<dbReference type="EMBL" id="SSHM01000001">
    <property type="protein sequence ID" value="THC79895.1"/>
    <property type="molecule type" value="Genomic_DNA"/>
</dbReference>
<dbReference type="Proteomes" id="UP000234212">
    <property type="component" value="Unassembled WGS sequence"/>
</dbReference>
<evidence type="ECO:0008006" key="9">
    <source>
        <dbReference type="Google" id="ProtNLM"/>
    </source>
</evidence>
<gene>
    <name evidence="3" type="ORF">CYJ91_00085</name>
    <name evidence="4" type="ORF">E6L36_05470</name>
    <name evidence="2" type="ORF">H0N82_02730</name>
    <name evidence="1" type="ORF">HWN39_05965</name>
</gene>
<evidence type="ECO:0000313" key="1">
    <source>
        <dbReference type="EMBL" id="NVO88048.1"/>
    </source>
</evidence>
<proteinExistence type="predicted"/>
<dbReference type="Proteomes" id="UP000307517">
    <property type="component" value="Unassembled WGS sequence"/>
</dbReference>
<reference evidence="3 5" key="1">
    <citation type="submission" date="2017-12" db="EMBL/GenBank/DDBJ databases">
        <title>Phylogenetic diversity of female urinary microbiome.</title>
        <authorList>
            <person name="Thomas-White K."/>
            <person name="Wolfe A.J."/>
        </authorList>
    </citation>
    <scope>NUCLEOTIDE SEQUENCE [LARGE SCALE GENOMIC DNA]</scope>
    <source>
        <strain evidence="3 5">UMB0004</strain>
    </source>
</reference>
<evidence type="ECO:0000313" key="5">
    <source>
        <dbReference type="Proteomes" id="UP000234212"/>
    </source>
</evidence>
<dbReference type="GeneID" id="69832285"/>
<organism evidence="2 8">
    <name type="scientific">Lacticaseibacillus rhamnosus</name>
    <name type="common">Lactobacillus rhamnosus</name>
    <dbReference type="NCBI Taxonomy" id="47715"/>
    <lineage>
        <taxon>Bacteria</taxon>
        <taxon>Bacillati</taxon>
        <taxon>Bacillota</taxon>
        <taxon>Bacilli</taxon>
        <taxon>Lactobacillales</taxon>
        <taxon>Lactobacillaceae</taxon>
        <taxon>Lacticaseibacillus</taxon>
    </lineage>
</organism>
<evidence type="ECO:0000313" key="7">
    <source>
        <dbReference type="Proteomes" id="UP000542889"/>
    </source>
</evidence>
<dbReference type="Proteomes" id="UP000542889">
    <property type="component" value="Unassembled WGS sequence"/>
</dbReference>
<evidence type="ECO:0000313" key="6">
    <source>
        <dbReference type="Proteomes" id="UP000307517"/>
    </source>
</evidence>
<dbReference type="OrthoDB" id="2315746at2"/>
<evidence type="ECO:0000313" key="3">
    <source>
        <dbReference type="EMBL" id="PLA58006.1"/>
    </source>
</evidence>
<evidence type="ECO:0000313" key="2">
    <source>
        <dbReference type="EMBL" id="NZA04055.1"/>
    </source>
</evidence>
<dbReference type="EMBL" id="JABXWP010000007">
    <property type="protein sequence ID" value="NVO88048.1"/>
    <property type="molecule type" value="Genomic_DNA"/>
</dbReference>
<protein>
    <recommendedName>
        <fullName evidence="9">Transposase</fullName>
    </recommendedName>
</protein>
<dbReference type="EMBL" id="PKJX01000001">
    <property type="protein sequence ID" value="PLA58006.1"/>
    <property type="molecule type" value="Genomic_DNA"/>
</dbReference>
<dbReference type="RefSeq" id="WP_005689926.1">
    <property type="nucleotide sequence ID" value="NZ_CABFNI010000021.1"/>
</dbReference>
<evidence type="ECO:0000313" key="4">
    <source>
        <dbReference type="EMBL" id="THC79895.1"/>
    </source>
</evidence>
<reference evidence="4 6" key="2">
    <citation type="submission" date="2019-04" db="EMBL/GenBank/DDBJ databases">
        <title>Genome Announcement to Ensure Probiotic Safety of Lactobacillus rhamnosus UBLR-58.</title>
        <authorList>
            <person name="Sulthana A."/>
            <person name="Lakshmi S.G."/>
            <person name="Madempudi R.S."/>
        </authorList>
    </citation>
    <scope>NUCLEOTIDE SEQUENCE [LARGE SCALE GENOMIC DNA]</scope>
    <source>
        <strain evidence="4 6">UBLR-58</strain>
    </source>
</reference>
<reference evidence="2 8" key="4">
    <citation type="submission" date="2020-07" db="EMBL/GenBank/DDBJ databases">
        <title>Organ Donor 1.</title>
        <authorList>
            <person name="Marsh A.J."/>
            <person name="Azcarate-Peril M.A."/>
        </authorList>
    </citation>
    <scope>NUCLEOTIDE SEQUENCE [LARGE SCALE GENOMIC DNA]</scope>
    <source>
        <strain evidence="2 8">AMC0712</strain>
    </source>
</reference>